<comment type="subcellular location">
    <subcellularLocation>
        <location evidence="1">Nucleus</location>
    </subcellularLocation>
</comment>
<evidence type="ECO:0000256" key="1">
    <source>
        <dbReference type="ARBA" id="ARBA00004123"/>
    </source>
</evidence>
<feature type="region of interest" description="Disordered" evidence="4">
    <location>
        <begin position="177"/>
        <end position="206"/>
    </location>
</feature>
<evidence type="ECO:0000256" key="4">
    <source>
        <dbReference type="SAM" id="MobiDB-lite"/>
    </source>
</evidence>
<evidence type="ECO:0000256" key="3">
    <source>
        <dbReference type="SAM" id="Coils"/>
    </source>
</evidence>
<dbReference type="EMBL" id="JBGFUD010002065">
    <property type="protein sequence ID" value="MFH4977108.1"/>
    <property type="molecule type" value="Genomic_DNA"/>
</dbReference>
<evidence type="ECO:0000256" key="2">
    <source>
        <dbReference type="ARBA" id="ARBA00023242"/>
    </source>
</evidence>
<keyword evidence="3" id="KW-0175">Coiled coil</keyword>
<keyword evidence="2" id="KW-0539">Nucleus</keyword>
<evidence type="ECO:0000313" key="6">
    <source>
        <dbReference type="Proteomes" id="UP001608902"/>
    </source>
</evidence>
<comment type="caution">
    <text evidence="5">The sequence shown here is derived from an EMBL/GenBank/DDBJ whole genome shotgun (WGS) entry which is preliminary data.</text>
</comment>
<organism evidence="5 6">
    <name type="scientific">Gnathostoma spinigerum</name>
    <dbReference type="NCBI Taxonomy" id="75299"/>
    <lineage>
        <taxon>Eukaryota</taxon>
        <taxon>Metazoa</taxon>
        <taxon>Ecdysozoa</taxon>
        <taxon>Nematoda</taxon>
        <taxon>Chromadorea</taxon>
        <taxon>Rhabditida</taxon>
        <taxon>Spirurina</taxon>
        <taxon>Gnathostomatomorpha</taxon>
        <taxon>Gnathostomatoidea</taxon>
        <taxon>Gnathostomatidae</taxon>
        <taxon>Gnathostoma</taxon>
    </lineage>
</organism>
<keyword evidence="6" id="KW-1185">Reference proteome</keyword>
<dbReference type="GO" id="GO:0005634">
    <property type="term" value="C:nucleus"/>
    <property type="evidence" value="ECO:0007669"/>
    <property type="project" value="UniProtKB-SubCell"/>
</dbReference>
<protein>
    <recommendedName>
        <fullName evidence="7">THO complex subunit 7</fullName>
    </recommendedName>
</protein>
<feature type="compositionally biased region" description="Acidic residues" evidence="4">
    <location>
        <begin position="177"/>
        <end position="190"/>
    </location>
</feature>
<evidence type="ECO:0000313" key="5">
    <source>
        <dbReference type="EMBL" id="MFH4977108.1"/>
    </source>
</evidence>
<dbReference type="Proteomes" id="UP001608902">
    <property type="component" value="Unassembled WGS sequence"/>
</dbReference>
<evidence type="ECO:0008006" key="7">
    <source>
        <dbReference type="Google" id="ProtNLM"/>
    </source>
</evidence>
<accession>A0ABD6EAN3</accession>
<name>A0ABD6EAN3_9BILA</name>
<dbReference type="AlphaFoldDB" id="A0ABD6EAN3"/>
<feature type="coiled-coil region" evidence="3">
    <location>
        <begin position="126"/>
        <end position="157"/>
    </location>
</feature>
<sequence length="206" mass="23573">MNDICVIRKLVADGDGAGDDRRYAIILPMILRLMKDPSSAQSSVPRILKHLEAAETAMKKQILVARMNQIQLDEYKVLSKQIEESIERSASELEVAKHEQVIAKGHRKNKEEYELMAKMINALPSRLETNQKLENVKRELELQHERQRKLEAQLSDRKNTLHALNIILNDITRSLQDADESYETSSEESPNDNNSTQRNHETMGDG</sequence>
<proteinExistence type="predicted"/>
<gene>
    <name evidence="5" type="ORF">AB6A40_003817</name>
</gene>
<dbReference type="Pfam" id="PF05615">
    <property type="entry name" value="THOC7"/>
    <property type="match status" value="1"/>
</dbReference>
<reference evidence="5 6" key="1">
    <citation type="submission" date="2024-08" db="EMBL/GenBank/DDBJ databases">
        <title>Gnathostoma spinigerum genome.</title>
        <authorList>
            <person name="Gonzalez-Bertolin B."/>
            <person name="Monzon S."/>
            <person name="Zaballos A."/>
            <person name="Jimenez P."/>
            <person name="Dekumyoy P."/>
            <person name="Varona S."/>
            <person name="Cuesta I."/>
            <person name="Sumanam S."/>
            <person name="Adisakwattana P."/>
            <person name="Gasser R.B."/>
            <person name="Hernandez-Gonzalez A."/>
            <person name="Young N.D."/>
            <person name="Perteguer M.J."/>
        </authorList>
    </citation>
    <scope>NUCLEOTIDE SEQUENCE [LARGE SCALE GENOMIC DNA]</scope>
    <source>
        <strain evidence="5">AL3</strain>
        <tissue evidence="5">Liver</tissue>
    </source>
</reference>
<dbReference type="InterPro" id="IPR008501">
    <property type="entry name" value="THOC7/Mft1"/>
</dbReference>